<accession>A0A086T1X0</accession>
<dbReference type="AlphaFoldDB" id="A0A086T1X0"/>
<feature type="transmembrane region" description="Helical" evidence="1">
    <location>
        <begin position="50"/>
        <end position="71"/>
    </location>
</feature>
<organism evidence="2 3">
    <name type="scientific">Hapsidospora chrysogenum (strain ATCC 11550 / CBS 779.69 / DSM 880 / IAM 14645 / JCM 23072 / IMI 49137)</name>
    <name type="common">Acremonium chrysogenum</name>
    <dbReference type="NCBI Taxonomy" id="857340"/>
    <lineage>
        <taxon>Eukaryota</taxon>
        <taxon>Fungi</taxon>
        <taxon>Dikarya</taxon>
        <taxon>Ascomycota</taxon>
        <taxon>Pezizomycotina</taxon>
        <taxon>Sordariomycetes</taxon>
        <taxon>Hypocreomycetidae</taxon>
        <taxon>Hypocreales</taxon>
        <taxon>Bionectriaceae</taxon>
        <taxon>Hapsidospora</taxon>
    </lineage>
</organism>
<keyword evidence="3" id="KW-1185">Reference proteome</keyword>
<feature type="transmembrane region" description="Helical" evidence="1">
    <location>
        <begin position="153"/>
        <end position="175"/>
    </location>
</feature>
<keyword evidence="1" id="KW-1133">Transmembrane helix</keyword>
<sequence>MRAGPPNAGALGAAFLAMRVMQAISLLTVIGLSANFVSEAVNANYKPPNAMIGTLVVTVIGTIYIFINYVLYRDGSLPALISAAADFLVMIATLVVAVIVGLPVSYLKCPRYPSGGHTAMFLDSVYENVKKTGRGNYIWVNPDKVACYEIKSIWGLSIALCVLFAVSSILCVCIWRSERAKAGPKTADSDSE</sequence>
<comment type="caution">
    <text evidence="2">The sequence shown here is derived from an EMBL/GenBank/DDBJ whole genome shotgun (WGS) entry which is preliminary data.</text>
</comment>
<evidence type="ECO:0008006" key="4">
    <source>
        <dbReference type="Google" id="ProtNLM"/>
    </source>
</evidence>
<evidence type="ECO:0000313" key="3">
    <source>
        <dbReference type="Proteomes" id="UP000029964"/>
    </source>
</evidence>
<dbReference type="HOGENOM" id="CLU_099558_0_0_1"/>
<name>A0A086T1X0_HAPC1</name>
<feature type="transmembrane region" description="Helical" evidence="1">
    <location>
        <begin position="83"/>
        <end position="106"/>
    </location>
</feature>
<feature type="transmembrane region" description="Helical" evidence="1">
    <location>
        <begin position="12"/>
        <end position="38"/>
    </location>
</feature>
<dbReference type="EMBL" id="JPKY01000071">
    <property type="protein sequence ID" value="KFH43352.1"/>
    <property type="molecule type" value="Genomic_DNA"/>
</dbReference>
<gene>
    <name evidence="2" type="ORF">ACRE_059050</name>
</gene>
<keyword evidence="1" id="KW-0812">Transmembrane</keyword>
<dbReference type="Proteomes" id="UP000029964">
    <property type="component" value="Unassembled WGS sequence"/>
</dbReference>
<evidence type="ECO:0000313" key="2">
    <source>
        <dbReference type="EMBL" id="KFH43352.1"/>
    </source>
</evidence>
<dbReference type="OrthoDB" id="5366688at2759"/>
<keyword evidence="1" id="KW-0472">Membrane</keyword>
<protein>
    <recommendedName>
        <fullName evidence="4">MARVEL domain-containing protein</fullName>
    </recommendedName>
</protein>
<proteinExistence type="predicted"/>
<reference evidence="3" key="1">
    <citation type="journal article" date="2014" name="Genome Announc.">
        <title>Genome sequence and annotation of Acremonium chrysogenum, producer of the beta-lactam antibiotic cephalosporin C.</title>
        <authorList>
            <person name="Terfehr D."/>
            <person name="Dahlmann T.A."/>
            <person name="Specht T."/>
            <person name="Zadra I."/>
            <person name="Kuernsteiner H."/>
            <person name="Kueck U."/>
        </authorList>
    </citation>
    <scope>NUCLEOTIDE SEQUENCE [LARGE SCALE GENOMIC DNA]</scope>
    <source>
        <strain evidence="3">ATCC 11550 / CBS 779.69 / DSM 880 / IAM 14645 / JCM 23072 / IMI 49137</strain>
    </source>
</reference>
<evidence type="ECO:0000256" key="1">
    <source>
        <dbReference type="SAM" id="Phobius"/>
    </source>
</evidence>